<accession>A0A0C3BLX1</accession>
<evidence type="ECO:0000313" key="1">
    <source>
        <dbReference type="EMBL" id="KIM87458.1"/>
    </source>
</evidence>
<reference evidence="1 2" key="1">
    <citation type="submission" date="2014-04" db="EMBL/GenBank/DDBJ databases">
        <authorList>
            <consortium name="DOE Joint Genome Institute"/>
            <person name="Kuo A."/>
            <person name="Tarkka M."/>
            <person name="Buscot F."/>
            <person name="Kohler A."/>
            <person name="Nagy L.G."/>
            <person name="Floudas D."/>
            <person name="Copeland A."/>
            <person name="Barry K.W."/>
            <person name="Cichocki N."/>
            <person name="Veneault-Fourrey C."/>
            <person name="LaButti K."/>
            <person name="Lindquist E.A."/>
            <person name="Lipzen A."/>
            <person name="Lundell T."/>
            <person name="Morin E."/>
            <person name="Murat C."/>
            <person name="Sun H."/>
            <person name="Tunlid A."/>
            <person name="Henrissat B."/>
            <person name="Grigoriev I.V."/>
            <person name="Hibbett D.S."/>
            <person name="Martin F."/>
            <person name="Nordberg H.P."/>
            <person name="Cantor M.N."/>
            <person name="Hua S.X."/>
        </authorList>
    </citation>
    <scope>NUCLEOTIDE SEQUENCE [LARGE SCALE GENOMIC DNA]</scope>
    <source>
        <strain evidence="1 2">F 1598</strain>
    </source>
</reference>
<proteinExistence type="predicted"/>
<evidence type="ECO:0000313" key="2">
    <source>
        <dbReference type="Proteomes" id="UP000054166"/>
    </source>
</evidence>
<dbReference type="AlphaFoldDB" id="A0A0C3BLX1"/>
<name>A0A0C3BLX1_PILCF</name>
<sequence length="58" mass="6458">MRPCMAIEKVSELGKGIVGDVFENWCPISFSRRGRLGHGYLCTSDLRTQKRGIISSSL</sequence>
<protein>
    <submittedName>
        <fullName evidence="1">Uncharacterized protein</fullName>
    </submittedName>
</protein>
<dbReference type="HOGENOM" id="CLU_2979886_0_0_1"/>
<reference evidence="2" key="2">
    <citation type="submission" date="2015-01" db="EMBL/GenBank/DDBJ databases">
        <title>Evolutionary Origins and Diversification of the Mycorrhizal Mutualists.</title>
        <authorList>
            <consortium name="DOE Joint Genome Institute"/>
            <consortium name="Mycorrhizal Genomics Consortium"/>
            <person name="Kohler A."/>
            <person name="Kuo A."/>
            <person name="Nagy L.G."/>
            <person name="Floudas D."/>
            <person name="Copeland A."/>
            <person name="Barry K.W."/>
            <person name="Cichocki N."/>
            <person name="Veneault-Fourrey C."/>
            <person name="LaButti K."/>
            <person name="Lindquist E.A."/>
            <person name="Lipzen A."/>
            <person name="Lundell T."/>
            <person name="Morin E."/>
            <person name="Murat C."/>
            <person name="Riley R."/>
            <person name="Ohm R."/>
            <person name="Sun H."/>
            <person name="Tunlid A."/>
            <person name="Henrissat B."/>
            <person name="Grigoriev I.V."/>
            <person name="Hibbett D.S."/>
            <person name="Martin F."/>
        </authorList>
    </citation>
    <scope>NUCLEOTIDE SEQUENCE [LARGE SCALE GENOMIC DNA]</scope>
    <source>
        <strain evidence="2">F 1598</strain>
    </source>
</reference>
<dbReference type="InParanoid" id="A0A0C3BLX1"/>
<dbReference type="Proteomes" id="UP000054166">
    <property type="component" value="Unassembled WGS sequence"/>
</dbReference>
<keyword evidence="2" id="KW-1185">Reference proteome</keyword>
<gene>
    <name evidence="1" type="ORF">PILCRDRAFT_277626</name>
</gene>
<organism evidence="1 2">
    <name type="scientific">Piloderma croceum (strain F 1598)</name>
    <dbReference type="NCBI Taxonomy" id="765440"/>
    <lineage>
        <taxon>Eukaryota</taxon>
        <taxon>Fungi</taxon>
        <taxon>Dikarya</taxon>
        <taxon>Basidiomycota</taxon>
        <taxon>Agaricomycotina</taxon>
        <taxon>Agaricomycetes</taxon>
        <taxon>Agaricomycetidae</taxon>
        <taxon>Atheliales</taxon>
        <taxon>Atheliaceae</taxon>
        <taxon>Piloderma</taxon>
    </lineage>
</organism>
<dbReference type="EMBL" id="KN832979">
    <property type="protein sequence ID" value="KIM87458.1"/>
    <property type="molecule type" value="Genomic_DNA"/>
</dbReference>